<protein>
    <submittedName>
        <fullName evidence="1">13517_t:CDS:1</fullName>
    </submittedName>
</protein>
<dbReference type="OrthoDB" id="2441661at2759"/>
<gene>
    <name evidence="1" type="ORF">RFULGI_LOCUS14146</name>
</gene>
<sequence>AASGLEQVFLHIDCAFCQYKLQINRALGLNIVSANLFIPNNK</sequence>
<proteinExistence type="predicted"/>
<dbReference type="EMBL" id="CAJVPZ010040093">
    <property type="protein sequence ID" value="CAG8758805.1"/>
    <property type="molecule type" value="Genomic_DNA"/>
</dbReference>
<accession>A0A9N9J122</accession>
<comment type="caution">
    <text evidence="1">The sequence shown here is derived from an EMBL/GenBank/DDBJ whole genome shotgun (WGS) entry which is preliminary data.</text>
</comment>
<feature type="non-terminal residue" evidence="1">
    <location>
        <position position="42"/>
    </location>
</feature>
<organism evidence="1 2">
    <name type="scientific">Racocetra fulgida</name>
    <dbReference type="NCBI Taxonomy" id="60492"/>
    <lineage>
        <taxon>Eukaryota</taxon>
        <taxon>Fungi</taxon>
        <taxon>Fungi incertae sedis</taxon>
        <taxon>Mucoromycota</taxon>
        <taxon>Glomeromycotina</taxon>
        <taxon>Glomeromycetes</taxon>
        <taxon>Diversisporales</taxon>
        <taxon>Gigasporaceae</taxon>
        <taxon>Racocetra</taxon>
    </lineage>
</organism>
<name>A0A9N9J122_9GLOM</name>
<evidence type="ECO:0000313" key="2">
    <source>
        <dbReference type="Proteomes" id="UP000789396"/>
    </source>
</evidence>
<keyword evidence="2" id="KW-1185">Reference proteome</keyword>
<dbReference type="AlphaFoldDB" id="A0A9N9J122"/>
<reference evidence="1" key="1">
    <citation type="submission" date="2021-06" db="EMBL/GenBank/DDBJ databases">
        <authorList>
            <person name="Kallberg Y."/>
            <person name="Tangrot J."/>
            <person name="Rosling A."/>
        </authorList>
    </citation>
    <scope>NUCLEOTIDE SEQUENCE</scope>
    <source>
        <strain evidence="1">IN212</strain>
    </source>
</reference>
<evidence type="ECO:0000313" key="1">
    <source>
        <dbReference type="EMBL" id="CAG8758805.1"/>
    </source>
</evidence>
<feature type="non-terminal residue" evidence="1">
    <location>
        <position position="1"/>
    </location>
</feature>
<dbReference type="Proteomes" id="UP000789396">
    <property type="component" value="Unassembled WGS sequence"/>
</dbReference>